<gene>
    <name evidence="1" type="ORF">DPMN_087117</name>
</gene>
<dbReference type="Proteomes" id="UP000828390">
    <property type="component" value="Unassembled WGS sequence"/>
</dbReference>
<sequence>MHDTHFRRPYLAVFARIDALNHTQWPTIPMQLMISEDNDISSSHIFFLQLPFLSFLQAL</sequence>
<proteinExistence type="predicted"/>
<protein>
    <submittedName>
        <fullName evidence="1">Uncharacterized protein</fullName>
    </submittedName>
</protein>
<reference evidence="1" key="1">
    <citation type="journal article" date="2019" name="bioRxiv">
        <title>The Genome of the Zebra Mussel, Dreissena polymorpha: A Resource for Invasive Species Research.</title>
        <authorList>
            <person name="McCartney M.A."/>
            <person name="Auch B."/>
            <person name="Kono T."/>
            <person name="Mallez S."/>
            <person name="Zhang Y."/>
            <person name="Obille A."/>
            <person name="Becker A."/>
            <person name="Abrahante J.E."/>
            <person name="Garbe J."/>
            <person name="Badalamenti J.P."/>
            <person name="Herman A."/>
            <person name="Mangelson H."/>
            <person name="Liachko I."/>
            <person name="Sullivan S."/>
            <person name="Sone E.D."/>
            <person name="Koren S."/>
            <person name="Silverstein K.A.T."/>
            <person name="Beckman K.B."/>
            <person name="Gohl D.M."/>
        </authorList>
    </citation>
    <scope>NUCLEOTIDE SEQUENCE</scope>
    <source>
        <strain evidence="1">Duluth1</strain>
        <tissue evidence="1">Whole animal</tissue>
    </source>
</reference>
<reference evidence="1" key="2">
    <citation type="submission" date="2020-11" db="EMBL/GenBank/DDBJ databases">
        <authorList>
            <person name="McCartney M.A."/>
            <person name="Auch B."/>
            <person name="Kono T."/>
            <person name="Mallez S."/>
            <person name="Becker A."/>
            <person name="Gohl D.M."/>
            <person name="Silverstein K.A.T."/>
            <person name="Koren S."/>
            <person name="Bechman K.B."/>
            <person name="Herman A."/>
            <person name="Abrahante J.E."/>
            <person name="Garbe J."/>
        </authorList>
    </citation>
    <scope>NUCLEOTIDE SEQUENCE</scope>
    <source>
        <strain evidence="1">Duluth1</strain>
        <tissue evidence="1">Whole animal</tissue>
    </source>
</reference>
<evidence type="ECO:0000313" key="2">
    <source>
        <dbReference type="Proteomes" id="UP000828390"/>
    </source>
</evidence>
<comment type="caution">
    <text evidence="1">The sequence shown here is derived from an EMBL/GenBank/DDBJ whole genome shotgun (WGS) entry which is preliminary data.</text>
</comment>
<keyword evidence="2" id="KW-1185">Reference proteome</keyword>
<accession>A0A9D4KS35</accession>
<dbReference type="AlphaFoldDB" id="A0A9D4KS35"/>
<name>A0A9D4KS35_DREPO</name>
<dbReference type="EMBL" id="JAIWYP010000003">
    <property type="protein sequence ID" value="KAH3844851.1"/>
    <property type="molecule type" value="Genomic_DNA"/>
</dbReference>
<organism evidence="1 2">
    <name type="scientific">Dreissena polymorpha</name>
    <name type="common">Zebra mussel</name>
    <name type="synonym">Mytilus polymorpha</name>
    <dbReference type="NCBI Taxonomy" id="45954"/>
    <lineage>
        <taxon>Eukaryota</taxon>
        <taxon>Metazoa</taxon>
        <taxon>Spiralia</taxon>
        <taxon>Lophotrochozoa</taxon>
        <taxon>Mollusca</taxon>
        <taxon>Bivalvia</taxon>
        <taxon>Autobranchia</taxon>
        <taxon>Heteroconchia</taxon>
        <taxon>Euheterodonta</taxon>
        <taxon>Imparidentia</taxon>
        <taxon>Neoheterodontei</taxon>
        <taxon>Myida</taxon>
        <taxon>Dreissenoidea</taxon>
        <taxon>Dreissenidae</taxon>
        <taxon>Dreissena</taxon>
    </lineage>
</organism>
<evidence type="ECO:0000313" key="1">
    <source>
        <dbReference type="EMBL" id="KAH3844851.1"/>
    </source>
</evidence>